<keyword evidence="2" id="KW-1185">Reference proteome</keyword>
<dbReference type="SUPFAM" id="SSF49417">
    <property type="entry name" value="p53-like transcription factors"/>
    <property type="match status" value="1"/>
</dbReference>
<dbReference type="Pfam" id="PF09271">
    <property type="entry name" value="LAG1-DNAbind"/>
    <property type="match status" value="1"/>
</dbReference>
<feature type="domain" description="RBP-J/Cbf11/Cbf12 DNA binding" evidence="1">
    <location>
        <begin position="83"/>
        <end position="182"/>
    </location>
</feature>
<gene>
    <name evidence="3" type="primary">LOC113093528</name>
</gene>
<reference evidence="3" key="1">
    <citation type="submission" date="2025-08" db="UniProtKB">
        <authorList>
            <consortium name="RefSeq"/>
        </authorList>
    </citation>
    <scope>IDENTIFICATION</scope>
    <source>
        <strain evidence="3">Wakin</strain>
        <tissue evidence="3">Muscle</tissue>
    </source>
</reference>
<dbReference type="Gene3D" id="2.60.40.1450">
    <property type="entry name" value="LAG1, DNA binding domain"/>
    <property type="match status" value="1"/>
</dbReference>
<evidence type="ECO:0000259" key="1">
    <source>
        <dbReference type="SMART" id="SM01267"/>
    </source>
</evidence>
<dbReference type="KEGG" id="caua:113093528"/>
<dbReference type="GO" id="GO:0001228">
    <property type="term" value="F:DNA-binding transcription activator activity, RNA polymerase II-specific"/>
    <property type="evidence" value="ECO:0007669"/>
    <property type="project" value="InterPro"/>
</dbReference>
<dbReference type="InterPro" id="IPR015351">
    <property type="entry name" value="RBP-J/Cbf11/Cbf12_DNA-bd"/>
</dbReference>
<dbReference type="GeneID" id="113093528"/>
<dbReference type="AlphaFoldDB" id="A0A6P6P1Y2"/>
<dbReference type="InterPro" id="IPR040159">
    <property type="entry name" value="CLS_fam"/>
</dbReference>
<dbReference type="RefSeq" id="XP_026115027.1">
    <property type="nucleotide sequence ID" value="XM_026259242.1"/>
</dbReference>
<dbReference type="SMART" id="SM01267">
    <property type="entry name" value="LAG1_DNAbind"/>
    <property type="match status" value="1"/>
</dbReference>
<dbReference type="PANTHER" id="PTHR10665">
    <property type="entry name" value="RECOMBINING BINDING PROTEIN SUPPRESSOR OF HAIRLESS"/>
    <property type="match status" value="1"/>
</dbReference>
<accession>A0A6P6P1Y2</accession>
<dbReference type="GO" id="GO:0060429">
    <property type="term" value="P:epithelium development"/>
    <property type="evidence" value="ECO:0007669"/>
    <property type="project" value="UniProtKB-ARBA"/>
</dbReference>
<protein>
    <submittedName>
        <fullName evidence="3">Recombining binding protein suppressor of hairless-like protein</fullName>
    </submittedName>
</protein>
<dbReference type="GO" id="GO:0005634">
    <property type="term" value="C:nucleus"/>
    <property type="evidence" value="ECO:0007669"/>
    <property type="project" value="InterPro"/>
</dbReference>
<organism evidence="2 3">
    <name type="scientific">Carassius auratus</name>
    <name type="common">Goldfish</name>
    <dbReference type="NCBI Taxonomy" id="7957"/>
    <lineage>
        <taxon>Eukaryota</taxon>
        <taxon>Metazoa</taxon>
        <taxon>Chordata</taxon>
        <taxon>Craniata</taxon>
        <taxon>Vertebrata</taxon>
        <taxon>Euteleostomi</taxon>
        <taxon>Actinopterygii</taxon>
        <taxon>Neopterygii</taxon>
        <taxon>Teleostei</taxon>
        <taxon>Ostariophysi</taxon>
        <taxon>Cypriniformes</taxon>
        <taxon>Cyprinidae</taxon>
        <taxon>Cyprininae</taxon>
        <taxon>Carassius</taxon>
    </lineage>
</organism>
<dbReference type="Proteomes" id="UP000515129">
    <property type="component" value="Unplaced"/>
</dbReference>
<dbReference type="GO" id="GO:0003677">
    <property type="term" value="F:DNA binding"/>
    <property type="evidence" value="ECO:0007669"/>
    <property type="project" value="InterPro"/>
</dbReference>
<proteinExistence type="predicted"/>
<sequence>MVHSSSSKQAINMEELIGFWADHITRGTEFKCRLDIVDSTEVSNLFTSDACFTHLREDQNFSPLPKVTRDSVRQYLQFSPDQSVIILHAKVAQKSYGNEKRFFCPPPCVYLSGHGWKLRQEQLKALGLGESSCRLFGYMGLDSSTDPRTDSFKLSFEEQTDRRVRHCQSPAIKEESVCRVYERT</sequence>
<dbReference type="OrthoDB" id="8931676at2759"/>
<dbReference type="InterPro" id="IPR037095">
    <property type="entry name" value="RBP-J/Cbf11_DNA-bd_sf"/>
</dbReference>
<name>A0A6P6P1Y2_CARAU</name>
<evidence type="ECO:0000313" key="3">
    <source>
        <dbReference type="RefSeq" id="XP_026115027.1"/>
    </source>
</evidence>
<dbReference type="InterPro" id="IPR008967">
    <property type="entry name" value="p53-like_TF_DNA-bd_sf"/>
</dbReference>
<dbReference type="GO" id="GO:0009653">
    <property type="term" value="P:anatomical structure morphogenesis"/>
    <property type="evidence" value="ECO:0007669"/>
    <property type="project" value="UniProtKB-ARBA"/>
</dbReference>
<evidence type="ECO:0000313" key="2">
    <source>
        <dbReference type="Proteomes" id="UP000515129"/>
    </source>
</evidence>